<name>A0A200Q6M9_MACCD</name>
<proteinExistence type="predicted"/>
<accession>A0A200Q6M9</accession>
<evidence type="ECO:0008006" key="5">
    <source>
        <dbReference type="Google" id="ProtNLM"/>
    </source>
</evidence>
<dbReference type="AlphaFoldDB" id="A0A200Q6M9"/>
<dbReference type="Proteomes" id="UP000195402">
    <property type="component" value="Unassembled WGS sequence"/>
</dbReference>
<organism evidence="3 4">
    <name type="scientific">Macleaya cordata</name>
    <name type="common">Five-seeded plume-poppy</name>
    <name type="synonym">Bocconia cordata</name>
    <dbReference type="NCBI Taxonomy" id="56857"/>
    <lineage>
        <taxon>Eukaryota</taxon>
        <taxon>Viridiplantae</taxon>
        <taxon>Streptophyta</taxon>
        <taxon>Embryophyta</taxon>
        <taxon>Tracheophyta</taxon>
        <taxon>Spermatophyta</taxon>
        <taxon>Magnoliopsida</taxon>
        <taxon>Ranunculales</taxon>
        <taxon>Papaveraceae</taxon>
        <taxon>Papaveroideae</taxon>
        <taxon>Macleaya</taxon>
    </lineage>
</organism>
<dbReference type="FunCoup" id="A0A200Q6M9">
    <property type="interactions" value="2369"/>
</dbReference>
<dbReference type="EMBL" id="MVGT01002978">
    <property type="protein sequence ID" value="OVA06027.1"/>
    <property type="molecule type" value="Genomic_DNA"/>
</dbReference>
<dbReference type="STRING" id="56857.A0A200Q6M9"/>
<feature type="region of interest" description="Disordered" evidence="1">
    <location>
        <begin position="44"/>
        <end position="83"/>
    </location>
</feature>
<evidence type="ECO:0000256" key="2">
    <source>
        <dbReference type="SAM" id="Phobius"/>
    </source>
</evidence>
<comment type="caution">
    <text evidence="3">The sequence shown here is derived from an EMBL/GenBank/DDBJ whole genome shotgun (WGS) entry which is preliminary data.</text>
</comment>
<sequence length="119" mass="12732">MVMMRNAARYVSRRFSSGGKILSEEEKAAENIYIKKLEKEKLEKLARKGPKPEEQPAASTGAGGSVTDAKPSGGSTSSTSGVSIDKNRNYAVLAGVIAGLGALGWYLKSKEEKPEEIQD</sequence>
<evidence type="ECO:0000313" key="3">
    <source>
        <dbReference type="EMBL" id="OVA06027.1"/>
    </source>
</evidence>
<dbReference type="InterPro" id="IPR045284">
    <property type="entry name" value="At2g27730-like"/>
</dbReference>
<gene>
    <name evidence="3" type="ORF">BVC80_1707g137</name>
</gene>
<keyword evidence="2" id="KW-0812">Transmembrane</keyword>
<evidence type="ECO:0000256" key="1">
    <source>
        <dbReference type="SAM" id="MobiDB-lite"/>
    </source>
</evidence>
<feature type="transmembrane region" description="Helical" evidence="2">
    <location>
        <begin position="90"/>
        <end position="107"/>
    </location>
</feature>
<dbReference type="OMA" id="GWYMISP"/>
<feature type="compositionally biased region" description="Basic and acidic residues" evidence="1">
    <location>
        <begin position="44"/>
        <end position="54"/>
    </location>
</feature>
<keyword evidence="2" id="KW-1133">Transmembrane helix</keyword>
<feature type="compositionally biased region" description="Low complexity" evidence="1">
    <location>
        <begin position="72"/>
        <end position="83"/>
    </location>
</feature>
<evidence type="ECO:0000313" key="4">
    <source>
        <dbReference type="Proteomes" id="UP000195402"/>
    </source>
</evidence>
<dbReference type="InParanoid" id="A0A200Q6M9"/>
<dbReference type="PANTHER" id="PTHR33878">
    <property type="entry name" value="OS08G0559000 PROTEIN"/>
    <property type="match status" value="1"/>
</dbReference>
<dbReference type="OrthoDB" id="1932250at2759"/>
<keyword evidence="2" id="KW-0472">Membrane</keyword>
<protein>
    <recommendedName>
        <fullName evidence="5">Copper ion binding protein</fullName>
    </recommendedName>
</protein>
<reference evidence="3 4" key="1">
    <citation type="journal article" date="2017" name="Mol. Plant">
        <title>The Genome of Medicinal Plant Macleaya cordata Provides New Insights into Benzylisoquinoline Alkaloids Metabolism.</title>
        <authorList>
            <person name="Liu X."/>
            <person name="Liu Y."/>
            <person name="Huang P."/>
            <person name="Ma Y."/>
            <person name="Qing Z."/>
            <person name="Tang Q."/>
            <person name="Cao H."/>
            <person name="Cheng P."/>
            <person name="Zheng Y."/>
            <person name="Yuan Z."/>
            <person name="Zhou Y."/>
            <person name="Liu J."/>
            <person name="Tang Z."/>
            <person name="Zhuo Y."/>
            <person name="Zhang Y."/>
            <person name="Yu L."/>
            <person name="Huang J."/>
            <person name="Yang P."/>
            <person name="Peng Q."/>
            <person name="Zhang J."/>
            <person name="Jiang W."/>
            <person name="Zhang Z."/>
            <person name="Lin K."/>
            <person name="Ro D.K."/>
            <person name="Chen X."/>
            <person name="Xiong X."/>
            <person name="Shang Y."/>
            <person name="Huang S."/>
            <person name="Zeng J."/>
        </authorList>
    </citation>
    <scope>NUCLEOTIDE SEQUENCE [LARGE SCALE GENOMIC DNA]</scope>
    <source>
        <strain evidence="4">cv. BLH2017</strain>
        <tissue evidence="3">Root</tissue>
    </source>
</reference>
<keyword evidence="4" id="KW-1185">Reference proteome</keyword>
<dbReference type="PANTHER" id="PTHR33878:SF1">
    <property type="entry name" value="OS08G0559000 PROTEIN"/>
    <property type="match status" value="1"/>
</dbReference>